<keyword evidence="1 5" id="KW-0547">Nucleotide-binding</keyword>
<comment type="similarity">
    <text evidence="5">Belongs to the TRAFAC class myosin-kinesin ATPase superfamily. Myosin family.</text>
</comment>
<evidence type="ECO:0000313" key="8">
    <source>
        <dbReference type="RefSeq" id="XP_006816618.1"/>
    </source>
</evidence>
<dbReference type="PROSITE" id="PS51456">
    <property type="entry name" value="MYOSIN_MOTOR"/>
    <property type="match status" value="1"/>
</dbReference>
<keyword evidence="2 5" id="KW-0067">ATP-binding</keyword>
<dbReference type="Gene3D" id="3.40.850.10">
    <property type="entry name" value="Kinesin motor domain"/>
    <property type="match status" value="1"/>
</dbReference>
<feature type="binding site" evidence="5">
    <location>
        <begin position="150"/>
        <end position="157"/>
    </location>
    <ligand>
        <name>ATP</name>
        <dbReference type="ChEBI" id="CHEBI:30616"/>
    </ligand>
</feature>
<dbReference type="GeneID" id="102808418"/>
<dbReference type="PANTHER" id="PTHR22692">
    <property type="entry name" value="MYOSIN VII, XV"/>
    <property type="match status" value="1"/>
</dbReference>
<keyword evidence="7" id="KW-1185">Reference proteome</keyword>
<dbReference type="RefSeq" id="XP_006816618.1">
    <property type="nucleotide sequence ID" value="XM_006816555.1"/>
</dbReference>
<protein>
    <submittedName>
        <fullName evidence="8">Myosin-VIIa-like</fullName>
    </submittedName>
</protein>
<keyword evidence="5" id="KW-0009">Actin-binding</keyword>
<dbReference type="PRINTS" id="PR00193">
    <property type="entry name" value="MYOSINHEAVY"/>
</dbReference>
<feature type="domain" description="Myosin motor" evidence="6">
    <location>
        <begin position="57"/>
        <end position="181"/>
    </location>
</feature>
<evidence type="ECO:0000256" key="4">
    <source>
        <dbReference type="ARBA" id="ARBA00023175"/>
    </source>
</evidence>
<dbReference type="InterPro" id="IPR036961">
    <property type="entry name" value="Kinesin_motor_dom_sf"/>
</dbReference>
<comment type="caution">
    <text evidence="5">Lacks conserved residue(s) required for the propagation of feature annotation.</text>
</comment>
<proteinExistence type="inferred from homology"/>
<evidence type="ECO:0000256" key="5">
    <source>
        <dbReference type="PROSITE-ProRule" id="PRU00782"/>
    </source>
</evidence>
<evidence type="ECO:0000256" key="3">
    <source>
        <dbReference type="ARBA" id="ARBA00023123"/>
    </source>
</evidence>
<dbReference type="InterPro" id="IPR051567">
    <property type="entry name" value="Unconventional_Myosin_ATPase"/>
</dbReference>
<name>A0ABM0M9C7_SACKO</name>
<keyword evidence="3 5" id="KW-0518">Myosin</keyword>
<gene>
    <name evidence="8" type="primary">LOC102808418</name>
</gene>
<keyword evidence="4 5" id="KW-0505">Motor protein</keyword>
<organism evidence="7 8">
    <name type="scientific">Saccoglossus kowalevskii</name>
    <name type="common">Acorn worm</name>
    <dbReference type="NCBI Taxonomy" id="10224"/>
    <lineage>
        <taxon>Eukaryota</taxon>
        <taxon>Metazoa</taxon>
        <taxon>Hemichordata</taxon>
        <taxon>Enteropneusta</taxon>
        <taxon>Harrimaniidae</taxon>
        <taxon>Saccoglossus</taxon>
    </lineage>
</organism>
<reference evidence="8" key="1">
    <citation type="submission" date="2025-08" db="UniProtKB">
        <authorList>
            <consortium name="RefSeq"/>
        </authorList>
    </citation>
    <scope>IDENTIFICATION</scope>
    <source>
        <tissue evidence="8">Testes</tissue>
    </source>
</reference>
<dbReference type="Proteomes" id="UP000694865">
    <property type="component" value="Unplaced"/>
</dbReference>
<evidence type="ECO:0000256" key="2">
    <source>
        <dbReference type="ARBA" id="ARBA00022840"/>
    </source>
</evidence>
<dbReference type="PANTHER" id="PTHR22692:SF26">
    <property type="entry name" value="SH3 DOMAIN-CONTAINING PROTEIN"/>
    <property type="match status" value="1"/>
</dbReference>
<sequence>MELGQMVWFDIGIGYPIPGEIVHSSGKSMQIRSSVDGKIHKIRDSSGVKVRHDAVEDGIDDMIQLRDLHEGSLLMNLKQRYEKSQIYTYTGSILVAVNPYKMFDIYGIEMVKQYEGQLIGHLPPHLFAIGSGAYARMSKNNENQVVVISGESGAGKTESTKLIMQYLAAVNKSANNTVTEQ</sequence>
<dbReference type="InterPro" id="IPR027417">
    <property type="entry name" value="P-loop_NTPase"/>
</dbReference>
<dbReference type="SUPFAM" id="SSF52540">
    <property type="entry name" value="P-loop containing nucleoside triphosphate hydrolases"/>
    <property type="match status" value="1"/>
</dbReference>
<accession>A0ABM0M9C7</accession>
<evidence type="ECO:0000259" key="6">
    <source>
        <dbReference type="PROSITE" id="PS51456"/>
    </source>
</evidence>
<dbReference type="InterPro" id="IPR001609">
    <property type="entry name" value="Myosin_head_motor_dom-like"/>
</dbReference>
<evidence type="ECO:0000256" key="1">
    <source>
        <dbReference type="ARBA" id="ARBA00022741"/>
    </source>
</evidence>
<dbReference type="Pfam" id="PF00063">
    <property type="entry name" value="Myosin_head"/>
    <property type="match status" value="1"/>
</dbReference>
<evidence type="ECO:0000313" key="7">
    <source>
        <dbReference type="Proteomes" id="UP000694865"/>
    </source>
</evidence>
<feature type="non-terminal residue" evidence="8">
    <location>
        <position position="181"/>
    </location>
</feature>